<evidence type="ECO:0000256" key="1">
    <source>
        <dbReference type="SAM" id="MobiDB-lite"/>
    </source>
</evidence>
<feature type="region of interest" description="Disordered" evidence="1">
    <location>
        <begin position="1"/>
        <end position="49"/>
    </location>
</feature>
<evidence type="ECO:0000313" key="3">
    <source>
        <dbReference type="Proteomes" id="UP000026960"/>
    </source>
</evidence>
<feature type="region of interest" description="Disordered" evidence="1">
    <location>
        <begin position="68"/>
        <end position="97"/>
    </location>
</feature>
<reference evidence="2" key="1">
    <citation type="journal article" date="2009" name="Rice">
        <title>De Novo Next Generation Sequencing of Plant Genomes.</title>
        <authorList>
            <person name="Rounsley S."/>
            <person name="Marri P.R."/>
            <person name="Yu Y."/>
            <person name="He R."/>
            <person name="Sisneros N."/>
            <person name="Goicoechea J.L."/>
            <person name="Lee S.J."/>
            <person name="Angelova A."/>
            <person name="Kudrna D."/>
            <person name="Luo M."/>
            <person name="Affourtit J."/>
            <person name="Desany B."/>
            <person name="Knight J."/>
            <person name="Niazi F."/>
            <person name="Egholm M."/>
            <person name="Wing R.A."/>
        </authorList>
    </citation>
    <scope>NUCLEOTIDE SEQUENCE [LARGE SCALE GENOMIC DNA]</scope>
    <source>
        <strain evidence="2">cv. IRGC 105608</strain>
    </source>
</reference>
<proteinExistence type="predicted"/>
<evidence type="ECO:0000313" key="2">
    <source>
        <dbReference type="EnsemblPlants" id="OBART04G02980.1"/>
    </source>
</evidence>
<dbReference type="HOGENOM" id="CLU_2350503_0_0_1"/>
<dbReference type="Gramene" id="OBART04G02980.1">
    <property type="protein sequence ID" value="OBART04G02980.1"/>
    <property type="gene ID" value="OBART04G02980"/>
</dbReference>
<protein>
    <submittedName>
        <fullName evidence="2">Uncharacterized protein</fullName>
    </submittedName>
</protein>
<keyword evidence="3" id="KW-1185">Reference proteome</keyword>
<organism evidence="2">
    <name type="scientific">Oryza barthii</name>
    <dbReference type="NCBI Taxonomy" id="65489"/>
    <lineage>
        <taxon>Eukaryota</taxon>
        <taxon>Viridiplantae</taxon>
        <taxon>Streptophyta</taxon>
        <taxon>Embryophyta</taxon>
        <taxon>Tracheophyta</taxon>
        <taxon>Spermatophyta</taxon>
        <taxon>Magnoliopsida</taxon>
        <taxon>Liliopsida</taxon>
        <taxon>Poales</taxon>
        <taxon>Poaceae</taxon>
        <taxon>BOP clade</taxon>
        <taxon>Oryzoideae</taxon>
        <taxon>Oryzeae</taxon>
        <taxon>Oryzinae</taxon>
        <taxon>Oryza</taxon>
    </lineage>
</organism>
<dbReference type="PaxDb" id="65489-OBART04G02980.1"/>
<dbReference type="EnsemblPlants" id="OBART04G02980.1">
    <property type="protein sequence ID" value="OBART04G02980.1"/>
    <property type="gene ID" value="OBART04G02980"/>
</dbReference>
<dbReference type="Proteomes" id="UP000026960">
    <property type="component" value="Chromosome 4"/>
</dbReference>
<reference evidence="2" key="2">
    <citation type="submission" date="2015-03" db="UniProtKB">
        <authorList>
            <consortium name="EnsemblPlants"/>
        </authorList>
    </citation>
    <scope>IDENTIFICATION</scope>
</reference>
<sequence>MEARGGGWAGRSRARLREGSHVADPAAGRYGGVEARAGGRNWGRGGSRQQTRLWTGYEARVQPALSSAAAQGRGLGSGKGIDGDGAWQQRMARGGAQ</sequence>
<dbReference type="AlphaFoldDB" id="A0A0D3FSP3"/>
<accession>A0A0D3FSP3</accession>
<name>A0A0D3FSP3_9ORYZ</name>